<name>A0ACB8EPR2_9SAUR</name>
<evidence type="ECO:0000313" key="1">
    <source>
        <dbReference type="EMBL" id="KAH7994523.1"/>
    </source>
</evidence>
<sequence length="415" mass="46509">MDKSLIAQPIFVFKKKDRPCKRSAEDYECKTENVFIGCSRKRARASTFSFQTSTSSSYRVKNNIFMTSTLLHKDPDVNVTEKGLSSPAVQQVVLRPAILQPPQAPLCRKIMGIGIENILADEHKANTEESEEINSLRNRSEHFSDAEPMNNQLAENQTPSNEKHLNFVFGENIVERVLRPQQFPELYSASESRNSEEAAAFTIDSPTSSPRWATPIVAEKTTLVESAAAYTAKKPTQQYLLDKVEVSTGEEAEHNVLQINCKLFLFNKASMSWIERGSGSLRLNDTSSSQCGMLESRLVMRNQGSMRLILNAKLWTQMIIQRANRKSLCLTATDLEDHSVKVFLVQASSKDIGSLHAAIHHRLVALRSFAEQECEASQGEPELLNCDSDDEENKKISHMKDTESDCNLLALLTHA</sequence>
<proteinExistence type="predicted"/>
<protein>
    <submittedName>
        <fullName evidence="1">Uncharacterized protein</fullName>
    </submittedName>
</protein>
<gene>
    <name evidence="1" type="ORF">K3G42_008925</name>
</gene>
<keyword evidence="2" id="KW-1185">Reference proteome</keyword>
<dbReference type="Proteomes" id="UP000827872">
    <property type="component" value="Linkage Group LG07"/>
</dbReference>
<comment type="caution">
    <text evidence="1">The sequence shown here is derived from an EMBL/GenBank/DDBJ whole genome shotgun (WGS) entry which is preliminary data.</text>
</comment>
<evidence type="ECO:0000313" key="2">
    <source>
        <dbReference type="Proteomes" id="UP000827872"/>
    </source>
</evidence>
<reference evidence="1" key="1">
    <citation type="submission" date="2021-08" db="EMBL/GenBank/DDBJ databases">
        <title>The first chromosome-level gecko genome reveals the dynamic sex chromosomes of Neotropical dwarf geckos (Sphaerodactylidae: Sphaerodactylus).</title>
        <authorList>
            <person name="Pinto B.J."/>
            <person name="Keating S.E."/>
            <person name="Gamble T."/>
        </authorList>
    </citation>
    <scope>NUCLEOTIDE SEQUENCE</scope>
    <source>
        <strain evidence="1">TG3544</strain>
    </source>
</reference>
<organism evidence="1 2">
    <name type="scientific">Sphaerodactylus townsendi</name>
    <dbReference type="NCBI Taxonomy" id="933632"/>
    <lineage>
        <taxon>Eukaryota</taxon>
        <taxon>Metazoa</taxon>
        <taxon>Chordata</taxon>
        <taxon>Craniata</taxon>
        <taxon>Vertebrata</taxon>
        <taxon>Euteleostomi</taxon>
        <taxon>Lepidosauria</taxon>
        <taxon>Squamata</taxon>
        <taxon>Bifurcata</taxon>
        <taxon>Gekkota</taxon>
        <taxon>Sphaerodactylidae</taxon>
        <taxon>Sphaerodactylus</taxon>
    </lineage>
</organism>
<accession>A0ACB8EPR2</accession>
<dbReference type="EMBL" id="CM037620">
    <property type="protein sequence ID" value="KAH7994523.1"/>
    <property type="molecule type" value="Genomic_DNA"/>
</dbReference>